<accession>A0A0A9H2L9</accession>
<sequence length="44" mass="5164">MTELRPTRLKYASWFTASPYAKLGASHTYNLIFIKIKVDQRFSI</sequence>
<evidence type="ECO:0000313" key="1">
    <source>
        <dbReference type="EMBL" id="JAE29076.1"/>
    </source>
</evidence>
<dbReference type="EMBL" id="GBRH01168820">
    <property type="protein sequence ID" value="JAE29076.1"/>
    <property type="molecule type" value="Transcribed_RNA"/>
</dbReference>
<dbReference type="AlphaFoldDB" id="A0A0A9H2L9"/>
<proteinExistence type="predicted"/>
<reference evidence="1" key="1">
    <citation type="submission" date="2014-09" db="EMBL/GenBank/DDBJ databases">
        <authorList>
            <person name="Magalhaes I.L.F."/>
            <person name="Oliveira U."/>
            <person name="Santos F.R."/>
            <person name="Vidigal T.H.D.A."/>
            <person name="Brescovit A.D."/>
            <person name="Santos A.J."/>
        </authorList>
    </citation>
    <scope>NUCLEOTIDE SEQUENCE</scope>
    <source>
        <tissue evidence="1">Shoot tissue taken approximately 20 cm above the soil surface</tissue>
    </source>
</reference>
<reference evidence="1" key="2">
    <citation type="journal article" date="2015" name="Data Brief">
        <title>Shoot transcriptome of the giant reed, Arundo donax.</title>
        <authorList>
            <person name="Barrero R.A."/>
            <person name="Guerrero F.D."/>
            <person name="Moolhuijzen P."/>
            <person name="Goolsby J.A."/>
            <person name="Tidwell J."/>
            <person name="Bellgard S.E."/>
            <person name="Bellgard M.I."/>
        </authorList>
    </citation>
    <scope>NUCLEOTIDE SEQUENCE</scope>
    <source>
        <tissue evidence="1">Shoot tissue taken approximately 20 cm above the soil surface</tissue>
    </source>
</reference>
<name>A0A0A9H2L9_ARUDO</name>
<protein>
    <submittedName>
        <fullName evidence="1">Uncharacterized protein</fullName>
    </submittedName>
</protein>
<organism evidence="1">
    <name type="scientific">Arundo donax</name>
    <name type="common">Giant reed</name>
    <name type="synonym">Donax arundinaceus</name>
    <dbReference type="NCBI Taxonomy" id="35708"/>
    <lineage>
        <taxon>Eukaryota</taxon>
        <taxon>Viridiplantae</taxon>
        <taxon>Streptophyta</taxon>
        <taxon>Embryophyta</taxon>
        <taxon>Tracheophyta</taxon>
        <taxon>Spermatophyta</taxon>
        <taxon>Magnoliopsida</taxon>
        <taxon>Liliopsida</taxon>
        <taxon>Poales</taxon>
        <taxon>Poaceae</taxon>
        <taxon>PACMAD clade</taxon>
        <taxon>Arundinoideae</taxon>
        <taxon>Arundineae</taxon>
        <taxon>Arundo</taxon>
    </lineage>
</organism>